<feature type="non-terminal residue" evidence="2">
    <location>
        <position position="1"/>
    </location>
</feature>
<reference evidence="2 3" key="1">
    <citation type="submission" date="2020-05" db="EMBL/GenBank/DDBJ databases">
        <title>DNA-SIP metagenomic assembled genomes.</title>
        <authorList>
            <person name="Yu J."/>
        </authorList>
    </citation>
    <scope>NUCLEOTIDE SEQUENCE [LARGE SCALE GENOMIC DNA]</scope>
    <source>
        <strain evidence="2">Bin5.27</strain>
    </source>
</reference>
<dbReference type="Proteomes" id="UP000574690">
    <property type="component" value="Unassembled WGS sequence"/>
</dbReference>
<dbReference type="EMBL" id="JABFXE010000147">
    <property type="protein sequence ID" value="NUQ87500.1"/>
    <property type="molecule type" value="Genomic_DNA"/>
</dbReference>
<dbReference type="SUPFAM" id="SSF54001">
    <property type="entry name" value="Cysteine proteinases"/>
    <property type="match status" value="1"/>
</dbReference>
<accession>A0A850CAP4</accession>
<sequence length="121" mass="13706">SNLTFDFRLPARRPEEFADRCRELSTSPESPFVKTLTVQNPREDDMWVLRARTLTVYDPRQPDFKTVRVVEDADAFATLLRGRFNLTLADDEVAALWAKAAAQHEQKLAEDAKAEALEGAV</sequence>
<evidence type="ECO:0000313" key="2">
    <source>
        <dbReference type="EMBL" id="NUQ87500.1"/>
    </source>
</evidence>
<proteinExistence type="inferred from homology"/>
<evidence type="ECO:0000256" key="1">
    <source>
        <dbReference type="ARBA" id="ARBA00006547"/>
    </source>
</evidence>
<name>A0A850CAP4_9ACTN</name>
<evidence type="ECO:0000313" key="3">
    <source>
        <dbReference type="Proteomes" id="UP000574690"/>
    </source>
</evidence>
<dbReference type="GO" id="GO:0016407">
    <property type="term" value="F:acetyltransferase activity"/>
    <property type="evidence" value="ECO:0007669"/>
    <property type="project" value="InterPro"/>
</dbReference>
<dbReference type="InterPro" id="IPR001447">
    <property type="entry name" value="Arylamine_N-AcTrfase"/>
</dbReference>
<comment type="caution">
    <text evidence="2">The sequence shown here is derived from an EMBL/GenBank/DDBJ whole genome shotgun (WGS) entry which is preliminary data.</text>
</comment>
<dbReference type="Pfam" id="PF00797">
    <property type="entry name" value="Acetyltransf_2"/>
    <property type="match status" value="1"/>
</dbReference>
<comment type="similarity">
    <text evidence="1">Belongs to the arylamine N-acetyltransferase family.</text>
</comment>
<protein>
    <submittedName>
        <fullName evidence="2">Acetyltransferase</fullName>
    </submittedName>
</protein>
<dbReference type="Gene3D" id="3.30.2140.10">
    <property type="entry name" value="Arylamine N-acetyltransferase"/>
    <property type="match status" value="1"/>
</dbReference>
<organism evidence="2 3">
    <name type="scientific">Glycomyces artemisiae</name>
    <dbReference type="NCBI Taxonomy" id="1076443"/>
    <lineage>
        <taxon>Bacteria</taxon>
        <taxon>Bacillati</taxon>
        <taxon>Actinomycetota</taxon>
        <taxon>Actinomycetes</taxon>
        <taxon>Glycomycetales</taxon>
        <taxon>Glycomycetaceae</taxon>
        <taxon>Glycomyces</taxon>
    </lineage>
</organism>
<dbReference type="AlphaFoldDB" id="A0A850CAP4"/>
<keyword evidence="2" id="KW-0808">Transferase</keyword>
<gene>
    <name evidence="2" type="ORF">HOQ43_03430</name>
</gene>
<dbReference type="InterPro" id="IPR038765">
    <property type="entry name" value="Papain-like_cys_pep_sf"/>
</dbReference>